<reference evidence="3" key="1">
    <citation type="journal article" date="2019" name="G3 (Bethesda)">
        <title>Genome Assemblies of Two Rare Opportunistic Yeast Pathogens: Diutina rugosa (syn. Candida rugosa) and Trichomonascus ciferrii (syn. Candida ciferrii).</title>
        <authorList>
            <person name="Mixao V."/>
            <person name="Saus E."/>
            <person name="Hansen A.P."/>
            <person name="Lass-Florl C."/>
            <person name="Gabaldon T."/>
        </authorList>
    </citation>
    <scope>NUCLEOTIDE SEQUENCE</scope>
    <source>
        <strain evidence="3">CBS 4856</strain>
    </source>
</reference>
<keyword evidence="4" id="KW-1185">Reference proteome</keyword>
<organism evidence="3 4">
    <name type="scientific">Trichomonascus ciferrii</name>
    <dbReference type="NCBI Taxonomy" id="44093"/>
    <lineage>
        <taxon>Eukaryota</taxon>
        <taxon>Fungi</taxon>
        <taxon>Dikarya</taxon>
        <taxon>Ascomycota</taxon>
        <taxon>Saccharomycotina</taxon>
        <taxon>Dipodascomycetes</taxon>
        <taxon>Dipodascales</taxon>
        <taxon>Trichomonascaceae</taxon>
        <taxon>Trichomonascus</taxon>
        <taxon>Trichomonascus ciferrii complex</taxon>
    </lineage>
</organism>
<feature type="region of interest" description="Disordered" evidence="1">
    <location>
        <begin position="463"/>
        <end position="488"/>
    </location>
</feature>
<dbReference type="EMBL" id="SWFS01000066">
    <property type="protein sequence ID" value="KAA8917098.1"/>
    <property type="molecule type" value="Genomic_DNA"/>
</dbReference>
<protein>
    <recommendedName>
        <fullName evidence="2">Interferon-related developmental regulator N-terminal domain-containing protein</fullName>
    </recommendedName>
</protein>
<feature type="domain" description="Interferon-related developmental regulator N-terminal" evidence="2">
    <location>
        <begin position="143"/>
        <end position="377"/>
    </location>
</feature>
<accession>A0A642VB63</accession>
<dbReference type="SUPFAM" id="SSF48371">
    <property type="entry name" value="ARM repeat"/>
    <property type="match status" value="1"/>
</dbReference>
<dbReference type="Proteomes" id="UP000761534">
    <property type="component" value="Unassembled WGS sequence"/>
</dbReference>
<evidence type="ECO:0000256" key="1">
    <source>
        <dbReference type="SAM" id="MobiDB-lite"/>
    </source>
</evidence>
<gene>
    <name evidence="3" type="ORF">TRICI_000770</name>
</gene>
<dbReference type="VEuPathDB" id="FungiDB:TRICI_000770"/>
<evidence type="ECO:0000259" key="2">
    <source>
        <dbReference type="Pfam" id="PF05004"/>
    </source>
</evidence>
<dbReference type="InterPro" id="IPR007701">
    <property type="entry name" value="Interferon-rel_develop_reg_N"/>
</dbReference>
<feature type="compositionally biased region" description="Basic and acidic residues" evidence="1">
    <location>
        <begin position="471"/>
        <end position="488"/>
    </location>
</feature>
<comment type="caution">
    <text evidence="3">The sequence shown here is derived from an EMBL/GenBank/DDBJ whole genome shotgun (WGS) entry which is preliminary data.</text>
</comment>
<dbReference type="InterPro" id="IPR011989">
    <property type="entry name" value="ARM-like"/>
</dbReference>
<dbReference type="AlphaFoldDB" id="A0A642VB63"/>
<dbReference type="Gene3D" id="1.25.10.10">
    <property type="entry name" value="Leucine-rich Repeat Variant"/>
    <property type="match status" value="1"/>
</dbReference>
<proteinExistence type="predicted"/>
<dbReference type="Pfam" id="PF05004">
    <property type="entry name" value="IFRD"/>
    <property type="match status" value="1"/>
</dbReference>
<sequence length="488" mass="55926">MPTIQAVLDRNVPKFVQQERRDKEKWDDEHDLESYISDPVFKHLTVLTGHKKLFGHRENGFVRGIRTSGWSVWNAEPNDLWLHDKRGMVDLTIGPSMEGYKSIVRQANSQRAEDRLKAAQMGREARIIAAKEFLQSERKHKMTYKERESAMALILHYVMSLKKEECLDLPFVEKMDEMFIKSKSGVEMLLSLTLIIISLLNRVEKYSEDHFVFGKAKHLSKHILKVVAEYSLESDVKSSLITNYAILQFLLVTEGDVDGDASVRVLLDLMSTLNNPEIASHCLLAIGLVISGVSEPNDLIEEIMPQLIELLEHSYNSIVSTAATTIAVCFQVYDYNEFQVNQIPTDFNVLLKSLNKAIAQARRKPLKSLLEDVKNTIIGQSSLSSRNKLNHSDIVLSHLNNTSMSHIDSWATLLLVDALKALLGPNTPDYVEDNWFVQTSYLKSLRLLPCDYENADYRDHPCPINHRKRDISRTKRNRQERQLKQLLR</sequence>
<dbReference type="InterPro" id="IPR016024">
    <property type="entry name" value="ARM-type_fold"/>
</dbReference>
<evidence type="ECO:0000313" key="3">
    <source>
        <dbReference type="EMBL" id="KAA8917098.1"/>
    </source>
</evidence>
<evidence type="ECO:0000313" key="4">
    <source>
        <dbReference type="Proteomes" id="UP000761534"/>
    </source>
</evidence>
<name>A0A642VB63_9ASCO</name>